<organism evidence="1">
    <name type="scientific">Arundo donax</name>
    <name type="common">Giant reed</name>
    <name type="synonym">Donax arundinaceus</name>
    <dbReference type="NCBI Taxonomy" id="35708"/>
    <lineage>
        <taxon>Eukaryota</taxon>
        <taxon>Viridiplantae</taxon>
        <taxon>Streptophyta</taxon>
        <taxon>Embryophyta</taxon>
        <taxon>Tracheophyta</taxon>
        <taxon>Spermatophyta</taxon>
        <taxon>Magnoliopsida</taxon>
        <taxon>Liliopsida</taxon>
        <taxon>Poales</taxon>
        <taxon>Poaceae</taxon>
        <taxon>PACMAD clade</taxon>
        <taxon>Arundinoideae</taxon>
        <taxon>Arundineae</taxon>
        <taxon>Arundo</taxon>
    </lineage>
</organism>
<proteinExistence type="predicted"/>
<accession>A0A0A9HHT9</accession>
<reference evidence="1" key="2">
    <citation type="journal article" date="2015" name="Data Brief">
        <title>Shoot transcriptome of the giant reed, Arundo donax.</title>
        <authorList>
            <person name="Barrero R.A."/>
            <person name="Guerrero F.D."/>
            <person name="Moolhuijzen P."/>
            <person name="Goolsby J.A."/>
            <person name="Tidwell J."/>
            <person name="Bellgard S.E."/>
            <person name="Bellgard M.I."/>
        </authorList>
    </citation>
    <scope>NUCLEOTIDE SEQUENCE</scope>
    <source>
        <tissue evidence="1">Shoot tissue taken approximately 20 cm above the soil surface</tissue>
    </source>
</reference>
<reference evidence="1" key="1">
    <citation type="submission" date="2014-09" db="EMBL/GenBank/DDBJ databases">
        <authorList>
            <person name="Magalhaes I.L.F."/>
            <person name="Oliveira U."/>
            <person name="Santos F.R."/>
            <person name="Vidigal T.H.D.A."/>
            <person name="Brescovit A.D."/>
            <person name="Santos A.J."/>
        </authorList>
    </citation>
    <scope>NUCLEOTIDE SEQUENCE</scope>
    <source>
        <tissue evidence="1">Shoot tissue taken approximately 20 cm above the soil surface</tissue>
    </source>
</reference>
<dbReference type="AlphaFoldDB" id="A0A0A9HHT9"/>
<sequence length="73" mass="8471">MQPGGMTFELCMQRCSNLELSRALLHTILCWILTSRRERGMMPSCCCGIWKRRGLVASRMIPRTMWRLVGWPG</sequence>
<name>A0A0A9HHT9_ARUDO</name>
<dbReference type="EMBL" id="GBRH01162512">
    <property type="protein sequence ID" value="JAE35384.1"/>
    <property type="molecule type" value="Transcribed_RNA"/>
</dbReference>
<evidence type="ECO:0000313" key="1">
    <source>
        <dbReference type="EMBL" id="JAE35384.1"/>
    </source>
</evidence>
<protein>
    <submittedName>
        <fullName evidence="1">Uncharacterized protein</fullName>
    </submittedName>
</protein>